<dbReference type="EMBL" id="CT868017">
    <property type="protein sequence ID" value="CAK62027.1"/>
    <property type="molecule type" value="Genomic_DNA"/>
</dbReference>
<reference evidence="2 3" key="1">
    <citation type="journal article" date="2006" name="Nature">
        <title>Global trends of whole-genome duplications revealed by the ciliate Paramecium tetraurelia.</title>
        <authorList>
            <consortium name="Genoscope"/>
            <person name="Aury J.-M."/>
            <person name="Jaillon O."/>
            <person name="Duret L."/>
            <person name="Noel B."/>
            <person name="Jubin C."/>
            <person name="Porcel B.M."/>
            <person name="Segurens B."/>
            <person name="Daubin V."/>
            <person name="Anthouard V."/>
            <person name="Aiach N."/>
            <person name="Arnaiz O."/>
            <person name="Billaut A."/>
            <person name="Beisson J."/>
            <person name="Blanc I."/>
            <person name="Bouhouche K."/>
            <person name="Camara F."/>
            <person name="Duharcourt S."/>
            <person name="Guigo R."/>
            <person name="Gogendeau D."/>
            <person name="Katinka M."/>
            <person name="Keller A.-M."/>
            <person name="Kissmehl R."/>
            <person name="Klotz C."/>
            <person name="Koll F."/>
            <person name="Le Moue A."/>
            <person name="Lepere C."/>
            <person name="Malinsky S."/>
            <person name="Nowacki M."/>
            <person name="Nowak J.K."/>
            <person name="Plattner H."/>
            <person name="Poulain J."/>
            <person name="Ruiz F."/>
            <person name="Serrano V."/>
            <person name="Zagulski M."/>
            <person name="Dessen P."/>
            <person name="Betermier M."/>
            <person name="Weissenbach J."/>
            <person name="Scarpelli C."/>
            <person name="Schachter V."/>
            <person name="Sperling L."/>
            <person name="Meyer E."/>
            <person name="Cohen J."/>
            <person name="Wincker P."/>
        </authorList>
    </citation>
    <scope>NUCLEOTIDE SEQUENCE [LARGE SCALE GENOMIC DNA]</scope>
    <source>
        <strain evidence="2 3">Stock d4-2</strain>
    </source>
</reference>
<evidence type="ECO:0000256" key="1">
    <source>
        <dbReference type="SAM" id="Coils"/>
    </source>
</evidence>
<gene>
    <name evidence="2" type="ORF">GSPATT00032259001</name>
</gene>
<dbReference type="InParanoid" id="A0BU10"/>
<accession>A0BU10</accession>
<feature type="coiled-coil region" evidence="1">
    <location>
        <begin position="8"/>
        <end position="115"/>
    </location>
</feature>
<feature type="coiled-coil region" evidence="1">
    <location>
        <begin position="156"/>
        <end position="237"/>
    </location>
</feature>
<evidence type="ECO:0000313" key="3">
    <source>
        <dbReference type="Proteomes" id="UP000000600"/>
    </source>
</evidence>
<protein>
    <submittedName>
        <fullName evidence="2">Uncharacterized protein</fullName>
    </submittedName>
</protein>
<proteinExistence type="predicted"/>
<dbReference type="RefSeq" id="XP_001429425.1">
    <property type="nucleotide sequence ID" value="XM_001429388.1"/>
</dbReference>
<name>A0BU10_PARTE</name>
<dbReference type="OMA" id="QNSKEYH"/>
<dbReference type="KEGG" id="ptm:GSPATT00032259001"/>
<sequence length="410" mass="49332">MSDYQIKYQEIKGSLAILMQQNNALKQQLKDACEELQEKQLLKEEWAEEVQRVSETINQLQNENYNLQQENEQLQRNCTESKYLIEQQIDQITILKDQNEKLANQLDQCRQQNLQKELHIKQQRDDSIKQIEQLQQSQLEEIKKLQGIIDNQSGLIQSYEKLNEIEKQDTQHLKQQHQIQFEDQLIELKNRNIIMQSKINEEKQKYDLLYEQHRDEVQKLQSVIKEQKELLSQYERIIERDKCSAQHLNNTPVHVQYEMTQPQQMKQIISQIPQQPLYSQPNLNQNIYQQPLTSPVLQDKCNQPSPTYLHTQQNYAQPMLQRPPKTFFTNNKINHQLQQITREKQNSKEYHQKRSFHFDDEEDHNNVEKEFQEEFLNKFQNVIGRMEDKLYQMQNELNFSGISEKPKKLK</sequence>
<evidence type="ECO:0000313" key="2">
    <source>
        <dbReference type="EMBL" id="CAK62027.1"/>
    </source>
</evidence>
<organism evidence="2 3">
    <name type="scientific">Paramecium tetraurelia</name>
    <dbReference type="NCBI Taxonomy" id="5888"/>
    <lineage>
        <taxon>Eukaryota</taxon>
        <taxon>Sar</taxon>
        <taxon>Alveolata</taxon>
        <taxon>Ciliophora</taxon>
        <taxon>Intramacronucleata</taxon>
        <taxon>Oligohymenophorea</taxon>
        <taxon>Peniculida</taxon>
        <taxon>Parameciidae</taxon>
        <taxon>Paramecium</taxon>
    </lineage>
</organism>
<dbReference type="Proteomes" id="UP000000600">
    <property type="component" value="Unassembled WGS sequence"/>
</dbReference>
<keyword evidence="3" id="KW-1185">Reference proteome</keyword>
<dbReference type="GeneID" id="5015209"/>
<keyword evidence="1" id="KW-0175">Coiled coil</keyword>
<dbReference type="HOGENOM" id="CLU_676987_0_0_1"/>
<dbReference type="OrthoDB" id="306235at2759"/>
<dbReference type="AlphaFoldDB" id="A0BU10"/>
<dbReference type="STRING" id="5888.A0BU10"/>